<dbReference type="Proteomes" id="UP000244792">
    <property type="component" value="Chromosome"/>
</dbReference>
<keyword evidence="2" id="KW-1185">Reference proteome</keyword>
<protein>
    <submittedName>
        <fullName evidence="1">Uncharacterized protein</fullName>
    </submittedName>
</protein>
<reference evidence="1 2" key="1">
    <citation type="submission" date="2017-04" db="EMBL/GenBank/DDBJ databases">
        <title>Genomic insights into metabolism of Thermodesulfobium acidiphilum.</title>
        <authorList>
            <person name="Toshchakov S.V."/>
            <person name="Frolov E.N."/>
            <person name="Kublanov I.V."/>
            <person name="Samarov N.I."/>
            <person name="Novikov A."/>
            <person name="Lebedinsky A.V."/>
            <person name="Bonch-Osmolovskaya E.A."/>
            <person name="Chernyh N.A."/>
        </authorList>
    </citation>
    <scope>NUCLEOTIDE SEQUENCE [LARGE SCALE GENOMIC DNA]</scope>
    <source>
        <strain evidence="1 2">3127-1</strain>
    </source>
</reference>
<gene>
    <name evidence="1" type="ORF">TDSAC_0275</name>
</gene>
<dbReference type="RefSeq" id="WP_150130271.1">
    <property type="nucleotide sequence ID" value="NZ_CP020921.1"/>
</dbReference>
<evidence type="ECO:0000313" key="1">
    <source>
        <dbReference type="EMBL" id="AWB09658.1"/>
    </source>
</evidence>
<dbReference type="EMBL" id="CP020921">
    <property type="protein sequence ID" value="AWB09658.1"/>
    <property type="molecule type" value="Genomic_DNA"/>
</dbReference>
<evidence type="ECO:0000313" key="2">
    <source>
        <dbReference type="Proteomes" id="UP000244792"/>
    </source>
</evidence>
<dbReference type="AlphaFoldDB" id="A0A2R4VYV8"/>
<accession>A0A2R4VYV8</accession>
<dbReference type="KEGG" id="taci:TDSAC_0275"/>
<sequence length="142" mass="17010">MNYKISHLFLNALEDYLLLYSMLCPLDSSSFFVIEFAIAYIEKNLPGLEIKELRTLWKKSNEQVEFKDFLLKNSKFLQMLDSDDKNCETINKLRNFFKNTKKEAIIYVPQITEKLFPYINLNERELLDPKKIRNTKEKNDRD</sequence>
<organism evidence="1 2">
    <name type="scientific">Thermodesulfobium acidiphilum</name>
    <dbReference type="NCBI Taxonomy" id="1794699"/>
    <lineage>
        <taxon>Bacteria</taxon>
        <taxon>Pseudomonadati</taxon>
        <taxon>Thermodesulfobiota</taxon>
        <taxon>Thermodesulfobiia</taxon>
        <taxon>Thermodesulfobiales</taxon>
        <taxon>Thermodesulfobiaceae</taxon>
        <taxon>Thermodesulfobium</taxon>
    </lineage>
</organism>
<dbReference type="OrthoDB" id="9831334at2"/>
<name>A0A2R4VYV8_THEAF</name>
<proteinExistence type="predicted"/>